<sequence length="423" mass="44935">MSADLISNVIAQGHRLATHSWEYGAFAEALLEWHDPRLSVFGADPFPGGGVPVVQVGDVQALAYARPHIWTNSSTLVDGDGAAGDPASLGVSAILIGQTEPAYLAAAGRQVDHLLTAVPRWPANGAISHREAVAELWADFLYMAPPALAYWAVQTADAGLLGEALRQCGLYRDVLGVPLVGGDGGSGVGNGSVGAFAAGGLWHHIIGPETQDLGIWSTGNAWAAAGMMRVLATALKFPQPKNNNSSISSNNTSEEEEKRRDVDTGIKTVKSIVRDILDAAIALDDAEPAEPLLRNYLNDTSWFGELSGTTLLTATVYRLAVLAPDEFGDGGNGNNNNSSNSSKYVKWADAKRSEIISRIDDRGLLAPVVNPLDWGDRTPGAESPEAQSFAVLMFAAHRDYQEALQKKKKALGGARSHVRRRLA</sequence>
<dbReference type="PANTHER" id="PTHR41814:SF1">
    <property type="entry name" value="CELLULASE"/>
    <property type="match status" value="1"/>
</dbReference>
<dbReference type="EMBL" id="JAQQWI010000005">
    <property type="protein sequence ID" value="KAK8035782.1"/>
    <property type="molecule type" value="Genomic_DNA"/>
</dbReference>
<dbReference type="Gene3D" id="1.50.10.10">
    <property type="match status" value="1"/>
</dbReference>
<feature type="compositionally biased region" description="Low complexity" evidence="2">
    <location>
        <begin position="242"/>
        <end position="252"/>
    </location>
</feature>
<keyword evidence="4" id="KW-1185">Reference proteome</keyword>
<dbReference type="Proteomes" id="UP001396898">
    <property type="component" value="Unassembled WGS sequence"/>
</dbReference>
<comment type="caution">
    <text evidence="3">The sequence shown here is derived from an EMBL/GenBank/DDBJ whole genome shotgun (WGS) entry which is preliminary data.</text>
</comment>
<protein>
    <submittedName>
        <fullName evidence="3">Uncharacterized protein</fullName>
    </submittedName>
</protein>
<name>A0ABR1SNK4_9PEZI</name>
<reference evidence="3 4" key="1">
    <citation type="submission" date="2023-01" db="EMBL/GenBank/DDBJ databases">
        <title>Analysis of 21 Apiospora genomes using comparative genomics revels a genus with tremendous synthesis potential of carbohydrate active enzymes and secondary metabolites.</title>
        <authorList>
            <person name="Sorensen T."/>
        </authorList>
    </citation>
    <scope>NUCLEOTIDE SEQUENCE [LARGE SCALE GENOMIC DNA]</scope>
    <source>
        <strain evidence="3 4">CBS 20057</strain>
    </source>
</reference>
<organism evidence="3 4">
    <name type="scientific">Apiospora marii</name>
    <dbReference type="NCBI Taxonomy" id="335849"/>
    <lineage>
        <taxon>Eukaryota</taxon>
        <taxon>Fungi</taxon>
        <taxon>Dikarya</taxon>
        <taxon>Ascomycota</taxon>
        <taxon>Pezizomycotina</taxon>
        <taxon>Sordariomycetes</taxon>
        <taxon>Xylariomycetidae</taxon>
        <taxon>Amphisphaeriales</taxon>
        <taxon>Apiosporaceae</taxon>
        <taxon>Apiospora</taxon>
    </lineage>
</organism>
<dbReference type="InterPro" id="IPR012341">
    <property type="entry name" value="6hp_glycosidase-like_sf"/>
</dbReference>
<gene>
    <name evidence="3" type="ORF">PG991_001855</name>
</gene>
<dbReference type="Pfam" id="PF07470">
    <property type="entry name" value="Glyco_hydro_88"/>
    <property type="match status" value="1"/>
</dbReference>
<dbReference type="InterPro" id="IPR008928">
    <property type="entry name" value="6-hairpin_glycosidase_sf"/>
</dbReference>
<proteinExistence type="predicted"/>
<dbReference type="PANTHER" id="PTHR41814">
    <property type="entry name" value="EXPRESSED PROTEIN"/>
    <property type="match status" value="1"/>
</dbReference>
<evidence type="ECO:0000256" key="1">
    <source>
        <dbReference type="ARBA" id="ARBA00022801"/>
    </source>
</evidence>
<feature type="region of interest" description="Disordered" evidence="2">
    <location>
        <begin position="241"/>
        <end position="262"/>
    </location>
</feature>
<accession>A0ABR1SNK4</accession>
<keyword evidence="1" id="KW-0378">Hydrolase</keyword>
<evidence type="ECO:0000256" key="2">
    <source>
        <dbReference type="SAM" id="MobiDB-lite"/>
    </source>
</evidence>
<evidence type="ECO:0000313" key="4">
    <source>
        <dbReference type="Proteomes" id="UP001396898"/>
    </source>
</evidence>
<dbReference type="InterPro" id="IPR010905">
    <property type="entry name" value="Glyco_hydro_88"/>
</dbReference>
<evidence type="ECO:0000313" key="3">
    <source>
        <dbReference type="EMBL" id="KAK8035782.1"/>
    </source>
</evidence>
<feature type="non-terminal residue" evidence="3">
    <location>
        <position position="423"/>
    </location>
</feature>
<dbReference type="SUPFAM" id="SSF48208">
    <property type="entry name" value="Six-hairpin glycosidases"/>
    <property type="match status" value="1"/>
</dbReference>